<dbReference type="InterPro" id="IPR000157">
    <property type="entry name" value="TIR_dom"/>
</dbReference>
<accession>A0ABT6Z643</accession>
<feature type="domain" description="TIR" evidence="1">
    <location>
        <begin position="43"/>
        <end position="119"/>
    </location>
</feature>
<reference evidence="2 3" key="1">
    <citation type="submission" date="2023-05" db="EMBL/GenBank/DDBJ databases">
        <title>Novel species of genus Flectobacillus isolated from stream in China.</title>
        <authorList>
            <person name="Lu H."/>
        </authorList>
    </citation>
    <scope>NUCLEOTIDE SEQUENCE [LARGE SCALE GENOMIC DNA]</scope>
    <source>
        <strain evidence="2 3">LFS242W</strain>
    </source>
</reference>
<dbReference type="SUPFAM" id="SSF52200">
    <property type="entry name" value="Toll/Interleukin receptor TIR domain"/>
    <property type="match status" value="1"/>
</dbReference>
<name>A0ABT6Z643_9BACT</name>
<dbReference type="EMBL" id="JASHIE010000014">
    <property type="protein sequence ID" value="MDI9876597.1"/>
    <property type="molecule type" value="Genomic_DNA"/>
</dbReference>
<protein>
    <submittedName>
        <fullName evidence="2">TIR domain-containing protein</fullName>
    </submittedName>
</protein>
<organism evidence="2 3">
    <name type="scientific">Flectobacillus rivi</name>
    <dbReference type="NCBI Taxonomy" id="2984209"/>
    <lineage>
        <taxon>Bacteria</taxon>
        <taxon>Pseudomonadati</taxon>
        <taxon>Bacteroidota</taxon>
        <taxon>Cytophagia</taxon>
        <taxon>Cytophagales</taxon>
        <taxon>Flectobacillaceae</taxon>
        <taxon>Flectobacillus</taxon>
    </lineage>
</organism>
<dbReference type="InterPro" id="IPR035897">
    <property type="entry name" value="Toll_tir_struct_dom_sf"/>
</dbReference>
<keyword evidence="3" id="KW-1185">Reference proteome</keyword>
<proteinExistence type="predicted"/>
<dbReference type="Pfam" id="PF13676">
    <property type="entry name" value="TIR_2"/>
    <property type="match status" value="1"/>
</dbReference>
<sequence length="187" mass="21727">MDLITTEYLDSIPISISENIFFLTKRALIDDGISISQNNLTAFLSHSHSDKMRILPIVKILNSVGVNIYVDWLDNDMPAITSGKTADILKTKIKQNRKFILLASNTAIKSSWVNWELGIGDGLKYIDNMMIFPFKENNQNWTNNEYFEIYPHLQTENKYDYETGNNVTYHVIYPNKSKIKLQDWLKR</sequence>
<dbReference type="Proteomes" id="UP001225761">
    <property type="component" value="Unassembled WGS sequence"/>
</dbReference>
<comment type="caution">
    <text evidence="2">The sequence shown here is derived from an EMBL/GenBank/DDBJ whole genome shotgun (WGS) entry which is preliminary data.</text>
</comment>
<evidence type="ECO:0000259" key="1">
    <source>
        <dbReference type="Pfam" id="PF13676"/>
    </source>
</evidence>
<dbReference type="RefSeq" id="WP_283382882.1">
    <property type="nucleotide sequence ID" value="NZ_JASHIE010000014.1"/>
</dbReference>
<gene>
    <name evidence="2" type="ORF">QM481_18810</name>
</gene>
<dbReference type="Gene3D" id="3.40.50.10140">
    <property type="entry name" value="Toll/interleukin-1 receptor homology (TIR) domain"/>
    <property type="match status" value="1"/>
</dbReference>
<evidence type="ECO:0000313" key="3">
    <source>
        <dbReference type="Proteomes" id="UP001225761"/>
    </source>
</evidence>
<evidence type="ECO:0000313" key="2">
    <source>
        <dbReference type="EMBL" id="MDI9876597.1"/>
    </source>
</evidence>